<dbReference type="InterPro" id="IPR039421">
    <property type="entry name" value="Type_1_exporter"/>
</dbReference>
<accession>A0ABS3HIB0</accession>
<dbReference type="Gene3D" id="3.40.50.300">
    <property type="entry name" value="P-loop containing nucleotide triphosphate hydrolases"/>
    <property type="match status" value="1"/>
</dbReference>
<reference evidence="2 3" key="1">
    <citation type="submission" date="2021-03" db="EMBL/GenBank/DDBJ databases">
        <title>Enterococcal diversity collection.</title>
        <authorList>
            <person name="Gilmore M.S."/>
            <person name="Schwartzman J."/>
            <person name="Van Tyne D."/>
            <person name="Martin M."/>
            <person name="Earl A.M."/>
            <person name="Manson A.L."/>
            <person name="Straub T."/>
            <person name="Salamzade R."/>
            <person name="Saavedra J."/>
            <person name="Lebreton F."/>
            <person name="Prichula J."/>
            <person name="Schaufler K."/>
            <person name="Gaca A."/>
            <person name="Sgardioli B."/>
            <person name="Wagenaar J."/>
            <person name="Strong T."/>
        </authorList>
    </citation>
    <scope>NUCLEOTIDE SEQUENCE [LARGE SCALE GENOMIC DNA]</scope>
    <source>
        <strain evidence="2 3">MJM16</strain>
    </source>
</reference>
<dbReference type="SUPFAM" id="SSF52540">
    <property type="entry name" value="P-loop containing nucleoside triphosphate hydrolases"/>
    <property type="match status" value="1"/>
</dbReference>
<dbReference type="Proteomes" id="UP000664495">
    <property type="component" value="Unassembled WGS sequence"/>
</dbReference>
<evidence type="ECO:0000313" key="2">
    <source>
        <dbReference type="EMBL" id="MBO0453192.1"/>
    </source>
</evidence>
<organism evidence="2 3">
    <name type="scientific">Candidatus Enterococcus murrayae</name>
    <dbReference type="NCBI Taxonomy" id="2815321"/>
    <lineage>
        <taxon>Bacteria</taxon>
        <taxon>Bacillati</taxon>
        <taxon>Bacillota</taxon>
        <taxon>Bacilli</taxon>
        <taxon>Lactobacillales</taxon>
        <taxon>Enterococcaceae</taxon>
        <taxon>Enterococcus</taxon>
    </lineage>
</organism>
<keyword evidence="2" id="KW-0067">ATP-binding</keyword>
<keyword evidence="2" id="KW-0547">Nucleotide-binding</keyword>
<dbReference type="PANTHER" id="PTHR43394">
    <property type="entry name" value="ATP-DEPENDENT PERMEASE MDL1, MITOCHONDRIAL"/>
    <property type="match status" value="1"/>
</dbReference>
<dbReference type="InterPro" id="IPR027417">
    <property type="entry name" value="P-loop_NTPase"/>
</dbReference>
<evidence type="ECO:0000313" key="3">
    <source>
        <dbReference type="Proteomes" id="UP000664495"/>
    </source>
</evidence>
<comment type="caution">
    <text evidence="2">The sequence shown here is derived from an EMBL/GenBank/DDBJ whole genome shotgun (WGS) entry which is preliminary data.</text>
</comment>
<dbReference type="InterPro" id="IPR003439">
    <property type="entry name" value="ABC_transporter-like_ATP-bd"/>
</dbReference>
<dbReference type="EMBL" id="JAFLVR010000030">
    <property type="protein sequence ID" value="MBO0453192.1"/>
    <property type="molecule type" value="Genomic_DNA"/>
</dbReference>
<sequence>MLVQIGSWSIGQWQKVALARAFLKESDIIVLDEPNSSLDPISELELSKYYFDSVKEKIGIIVAHKCSLFSKIVVLSDGDIAEESSSQINRIKSMDRSPRRYLMAGGLFLVLNKNKGF</sequence>
<protein>
    <submittedName>
        <fullName evidence="2">ATP-binding cassette domain-containing protein</fullName>
    </submittedName>
</protein>
<dbReference type="PANTHER" id="PTHR43394:SF1">
    <property type="entry name" value="ATP-BINDING CASSETTE SUB-FAMILY B MEMBER 10, MITOCHONDRIAL"/>
    <property type="match status" value="1"/>
</dbReference>
<dbReference type="Pfam" id="PF00005">
    <property type="entry name" value="ABC_tran"/>
    <property type="match status" value="1"/>
</dbReference>
<dbReference type="GO" id="GO:0005524">
    <property type="term" value="F:ATP binding"/>
    <property type="evidence" value="ECO:0007669"/>
    <property type="project" value="UniProtKB-KW"/>
</dbReference>
<gene>
    <name evidence="2" type="ORF">JZO85_12980</name>
</gene>
<feature type="domain" description="ABC transporter" evidence="1">
    <location>
        <begin position="6"/>
        <end position="35"/>
    </location>
</feature>
<keyword evidence="3" id="KW-1185">Reference proteome</keyword>
<proteinExistence type="predicted"/>
<evidence type="ECO:0000259" key="1">
    <source>
        <dbReference type="Pfam" id="PF00005"/>
    </source>
</evidence>
<name>A0ABS3HIB0_9ENTE</name>